<name>E1LDW7_9FIRM</name>
<gene>
    <name evidence="1" type="ORF">HMPREF9684_0884</name>
</gene>
<evidence type="ECO:0008006" key="3">
    <source>
        <dbReference type="Google" id="ProtNLM"/>
    </source>
</evidence>
<sequence length="734" mass="86127">MGKQVHNIYLTFISTIINDPETQKKIFQKKLTNFNPNLDILGTNESALEYILKTKWKKNRDFKFEKVYLMCSSGSSEERILDDVRIYIDNKKIEKDDINITGYTSLELFKKQIRSFFLKEGHNPIAFDDSCIETVSCGSDLDNMSNIQDSIIRITELVSKLQATIPSGDQIHLYIDTTGGPRHAAMIFLIIARIMTYLGIEIADIFYTNYVFKTQIVTVHSIRDIYQLTDLVSGFDEFNLFGSVKKLNSYWDKGTLKDEVIKYLFQSMDSFSDAINISSRGTFEAAISELEFSLEDMFNSSKTKSLDDALIKTLYTPIKNTYKELLNRDGNPRLVKNLDYIEWCLEHDYLQQALTLFVEYIPLYMYEAGLVKIDQFVFNAFIESENNKDLYNKDIKKYIDLWYAEHGNCGARFIDFLTTCLIDKVVDDSDLNFNLIEKTKDRQELAFKVFSEMNYWRNQDPIFKEENDIKNIRKRLLEVVSEFVESIENQHKALRTQQLDQEEFKDLFICYIDKQIEVSCKTFESLKPMCGYRIRPSRLSLLLNFIRCIGELYKDINNITHINSLPIDIKNALFDKVFDTDKYRKYLNVDLDKINIEELLRLDRKELRKIRNHVVNTFKNKQFESEYDDFLTRTLFESIDYDAVAHNYLNQEGNKYLYGVKGVILVECSEKDTSKLFEFLRYYYAIKKVRNESNHAKNIDKYKLISASELKAAMEYSMKLLRSIPIKQTTSVKQ</sequence>
<comment type="caution">
    <text evidence="1">The sequence shown here is derived from an EMBL/GenBank/DDBJ whole genome shotgun (WGS) entry which is preliminary data.</text>
</comment>
<dbReference type="RefSeq" id="WP_005381649.1">
    <property type="nucleotide sequence ID" value="NZ_AEDS01000067.1"/>
</dbReference>
<protein>
    <recommendedName>
        <fullName evidence="3">CRISPR-associated protein, TM1812 family</fullName>
    </recommendedName>
</protein>
<accession>E1LDW7</accession>
<evidence type="ECO:0000313" key="2">
    <source>
        <dbReference type="Proteomes" id="UP000005942"/>
    </source>
</evidence>
<dbReference type="AlphaFoldDB" id="E1LDW7"/>
<dbReference type="Proteomes" id="UP000005942">
    <property type="component" value="Unassembled WGS sequence"/>
</dbReference>
<evidence type="ECO:0000313" key="1">
    <source>
        <dbReference type="EMBL" id="EFL57197.1"/>
    </source>
</evidence>
<organism evidence="1 2">
    <name type="scientific">Veillonella atypica ACS-134-V-Col7a</name>
    <dbReference type="NCBI Taxonomy" id="866778"/>
    <lineage>
        <taxon>Bacteria</taxon>
        <taxon>Bacillati</taxon>
        <taxon>Bacillota</taxon>
        <taxon>Negativicutes</taxon>
        <taxon>Veillonellales</taxon>
        <taxon>Veillonellaceae</taxon>
        <taxon>Veillonella</taxon>
    </lineage>
</organism>
<proteinExistence type="predicted"/>
<reference evidence="1 2" key="1">
    <citation type="submission" date="2010-08" db="EMBL/GenBank/DDBJ databases">
        <authorList>
            <person name="Durkin A.S."/>
            <person name="Madupu R."/>
            <person name="Torralba M."/>
            <person name="Gillis M."/>
            <person name="Methe B."/>
            <person name="Sutton G."/>
            <person name="Nelson K.E."/>
        </authorList>
    </citation>
    <scope>NUCLEOTIDE SEQUENCE [LARGE SCALE GENOMIC DNA]</scope>
    <source>
        <strain evidence="1 2">ACS-134-V-Col7a</strain>
    </source>
</reference>
<dbReference type="EMBL" id="AEDS01000067">
    <property type="protein sequence ID" value="EFL57197.1"/>
    <property type="molecule type" value="Genomic_DNA"/>
</dbReference>